<gene>
    <name evidence="1" type="ORF">D0Z00_003176</name>
</gene>
<evidence type="ECO:0000313" key="2">
    <source>
        <dbReference type="Proteomes" id="UP000744676"/>
    </source>
</evidence>
<protein>
    <submittedName>
        <fullName evidence="1">Uncharacterized protein</fullName>
    </submittedName>
</protein>
<organism evidence="1 2">
    <name type="scientific">Geotrichum galactomycetum</name>
    <dbReference type="NCBI Taxonomy" id="27317"/>
    <lineage>
        <taxon>Eukaryota</taxon>
        <taxon>Fungi</taxon>
        <taxon>Dikarya</taxon>
        <taxon>Ascomycota</taxon>
        <taxon>Saccharomycotina</taxon>
        <taxon>Dipodascomycetes</taxon>
        <taxon>Dipodascales</taxon>
        <taxon>Dipodascaceae</taxon>
        <taxon>Geotrichum</taxon>
    </lineage>
</organism>
<sequence length="393" mass="44100">MTSVSVGPPDLKNVDPTALSIAKFLRRHPLLKQREGIINEQRKEFFRVKRAIRALESEEYKKASSKPNSRLPQITDREQALAALKLLPINRLAFQVVKIDTEDAIKANLKPKAGVPCLQINPNQGFEDDFYYCWFYEPVSITTYLYAGLALGTIFAVVLFPLWPLVMRKGVWYLSMAFLGLIASFFGIALIRLVLFCITYVVLKPGLWIFPNLFEDVGIIESFIPFWAWHGVDTMAMHKPKKRISKKKKLAKLEKKKAQEAAAQQAQQAAQQAAQQVANAQLVQAKLQGINAKLVALAEERAKAGNPITSEEIQALGQKWLTEELGPNFQLQMGPPPSQQQHGHNHSHEHGHNHSHDDGHGHSHSHDDGHGHNHSHAGAPSERVVLLEDEEEK</sequence>
<name>A0ACB6V1Z9_9ASCO</name>
<keyword evidence="2" id="KW-1185">Reference proteome</keyword>
<reference evidence="1 2" key="1">
    <citation type="journal article" date="2020" name="Front. Microbiol.">
        <title>Phenotypic and Genetic Characterization of the Cheese Ripening Yeast Geotrichum candidum.</title>
        <authorList>
            <person name="Perkins V."/>
            <person name="Vignola S."/>
            <person name="Lessard M.H."/>
            <person name="Plante P.L."/>
            <person name="Corbeil J."/>
            <person name="Dugat-Bony E."/>
            <person name="Frenette M."/>
            <person name="Labrie S."/>
        </authorList>
    </citation>
    <scope>NUCLEOTIDE SEQUENCE [LARGE SCALE GENOMIC DNA]</scope>
    <source>
        <strain evidence="1 2">LMA-1147</strain>
    </source>
</reference>
<comment type="caution">
    <text evidence="1">The sequence shown here is derived from an EMBL/GenBank/DDBJ whole genome shotgun (WGS) entry which is preliminary data.</text>
</comment>
<evidence type="ECO:0000313" key="1">
    <source>
        <dbReference type="EMBL" id="KAF5095348.1"/>
    </source>
</evidence>
<accession>A0ACB6V1Z9</accession>
<proteinExistence type="predicted"/>
<dbReference type="Proteomes" id="UP000744676">
    <property type="component" value="Unassembled WGS sequence"/>
</dbReference>
<dbReference type="EMBL" id="QVQA01000127">
    <property type="protein sequence ID" value="KAF5095348.1"/>
    <property type="molecule type" value="Genomic_DNA"/>
</dbReference>